<dbReference type="Pfam" id="PF20976">
    <property type="entry name" value="Pop8"/>
    <property type="match status" value="1"/>
</dbReference>
<gene>
    <name evidence="2" type="ORF">AAL_07474</name>
</gene>
<dbReference type="EMBL" id="AZGY01000023">
    <property type="protein sequence ID" value="KZZ89966.1"/>
    <property type="molecule type" value="Genomic_DNA"/>
</dbReference>
<evidence type="ECO:0000313" key="3">
    <source>
        <dbReference type="Proteomes" id="UP000078544"/>
    </source>
</evidence>
<evidence type="ECO:0000313" key="2">
    <source>
        <dbReference type="EMBL" id="KZZ89966.1"/>
    </source>
</evidence>
<reference evidence="2 3" key="1">
    <citation type="journal article" date="2016" name="Genome Biol. Evol.">
        <title>Divergent and convergent evolution of fungal pathogenicity.</title>
        <authorList>
            <person name="Shang Y."/>
            <person name="Xiao G."/>
            <person name="Zheng P."/>
            <person name="Cen K."/>
            <person name="Zhan S."/>
            <person name="Wang C."/>
        </authorList>
    </citation>
    <scope>NUCLEOTIDE SEQUENCE [LARGE SCALE GENOMIC DNA]</scope>
    <source>
        <strain evidence="2 3">RCEF 2490</strain>
    </source>
</reference>
<dbReference type="PANTHER" id="PTHR28173:SF1">
    <property type="entry name" value="RIBONUCLEASES P_MRP PROTEIN SUBUNIT POP8"/>
    <property type="match status" value="1"/>
</dbReference>
<dbReference type="GO" id="GO:0005655">
    <property type="term" value="C:nucleolar ribonuclease P complex"/>
    <property type="evidence" value="ECO:0007669"/>
    <property type="project" value="InterPro"/>
</dbReference>
<sequence>MSTDAAVDEKKPGMKKWGQQTTHILSSRYISSPYAYVHLELVTDGGQDIALDELMVMSYCMAALKQFLGLTGIAIPTDILKAQDGAAWIRIPREDLKSFSAAITAYGGTSDGSTQYILRMKRSSEWLGTIVGQANAEATRRRDGCEPVRKPI</sequence>
<evidence type="ECO:0000259" key="1">
    <source>
        <dbReference type="Pfam" id="PF20976"/>
    </source>
</evidence>
<comment type="caution">
    <text evidence="2">The sequence shown here is derived from an EMBL/GenBank/DDBJ whole genome shotgun (WGS) entry which is preliminary data.</text>
</comment>
<dbReference type="Proteomes" id="UP000078544">
    <property type="component" value="Unassembled WGS sequence"/>
</dbReference>
<dbReference type="GO" id="GO:0000172">
    <property type="term" value="C:ribonuclease MRP complex"/>
    <property type="evidence" value="ECO:0007669"/>
    <property type="project" value="InterPro"/>
</dbReference>
<keyword evidence="3" id="KW-1185">Reference proteome</keyword>
<organism evidence="2 3">
    <name type="scientific">Moelleriella libera RCEF 2490</name>
    <dbReference type="NCBI Taxonomy" id="1081109"/>
    <lineage>
        <taxon>Eukaryota</taxon>
        <taxon>Fungi</taxon>
        <taxon>Dikarya</taxon>
        <taxon>Ascomycota</taxon>
        <taxon>Pezizomycotina</taxon>
        <taxon>Sordariomycetes</taxon>
        <taxon>Hypocreomycetidae</taxon>
        <taxon>Hypocreales</taxon>
        <taxon>Clavicipitaceae</taxon>
        <taxon>Moelleriella</taxon>
    </lineage>
</organism>
<dbReference type="STRING" id="1081109.A0A167XE19"/>
<dbReference type="PANTHER" id="PTHR28173">
    <property type="entry name" value="RIBONUCLEASES P/MRP PROTEIN SUBUNIT POP8"/>
    <property type="match status" value="1"/>
</dbReference>
<dbReference type="GO" id="GO:0008033">
    <property type="term" value="P:tRNA processing"/>
    <property type="evidence" value="ECO:0007669"/>
    <property type="project" value="InterPro"/>
</dbReference>
<accession>A0A167XE19</accession>
<dbReference type="GO" id="GO:0004526">
    <property type="term" value="F:ribonuclease P activity"/>
    <property type="evidence" value="ECO:0007669"/>
    <property type="project" value="TreeGrafter"/>
</dbReference>
<proteinExistence type="predicted"/>
<feature type="domain" description="Ribonucleases P/MRP subunit Pop8-like" evidence="1">
    <location>
        <begin position="33"/>
        <end position="106"/>
    </location>
</feature>
<dbReference type="GO" id="GO:0034965">
    <property type="term" value="P:intronic box C/D snoRNA processing"/>
    <property type="evidence" value="ECO:0007669"/>
    <property type="project" value="TreeGrafter"/>
</dbReference>
<dbReference type="AlphaFoldDB" id="A0A167XE19"/>
<dbReference type="GO" id="GO:0000294">
    <property type="term" value="P:nuclear-transcribed mRNA catabolic process, RNase MRP-dependent"/>
    <property type="evidence" value="ECO:0007669"/>
    <property type="project" value="TreeGrafter"/>
</dbReference>
<dbReference type="OrthoDB" id="5530243at2759"/>
<name>A0A167XE19_9HYPO</name>
<protein>
    <recommendedName>
        <fullName evidence="1">Ribonucleases P/MRP subunit Pop8-like domain-containing protein</fullName>
    </recommendedName>
</protein>
<dbReference type="GO" id="GO:0000171">
    <property type="term" value="F:ribonuclease MRP activity"/>
    <property type="evidence" value="ECO:0007669"/>
    <property type="project" value="TreeGrafter"/>
</dbReference>
<dbReference type="InterPro" id="IPR020347">
    <property type="entry name" value="Pop8"/>
</dbReference>
<dbReference type="InterPro" id="IPR049128">
    <property type="entry name" value="Pop8-like_dom"/>
</dbReference>